<dbReference type="RefSeq" id="WP_257820036.1">
    <property type="nucleotide sequence ID" value="NZ_JABXYM010000001.1"/>
</dbReference>
<dbReference type="Pfam" id="PF01261">
    <property type="entry name" value="AP_endonuc_2"/>
    <property type="match status" value="1"/>
</dbReference>
<dbReference type="SUPFAM" id="SSF51658">
    <property type="entry name" value="Xylose isomerase-like"/>
    <property type="match status" value="1"/>
</dbReference>
<evidence type="ECO:0000313" key="2">
    <source>
        <dbReference type="EMBL" id="MCR6095338.1"/>
    </source>
</evidence>
<comment type="caution">
    <text evidence="2">The sequence shown here is derived from an EMBL/GenBank/DDBJ whole genome shotgun (WGS) entry which is preliminary data.</text>
</comment>
<dbReference type="Gene3D" id="3.20.20.150">
    <property type="entry name" value="Divalent-metal-dependent TIM barrel enzymes"/>
    <property type="match status" value="1"/>
</dbReference>
<dbReference type="Proteomes" id="UP001057753">
    <property type="component" value="Unassembled WGS sequence"/>
</dbReference>
<dbReference type="InterPro" id="IPR050312">
    <property type="entry name" value="IolE/XylAMocC-like"/>
</dbReference>
<reference evidence="2" key="1">
    <citation type="submission" date="2020-06" db="EMBL/GenBank/DDBJ databases">
        <title>Insight into the genomes of haloalkaliphilic bacilli from Kenyan soda lakes.</title>
        <authorList>
            <person name="Mwirichia R."/>
            <person name="Villamizar G.C."/>
            <person name="Poehlein A."/>
            <person name="Mugweru J."/>
            <person name="Kipnyargis A."/>
            <person name="Kiplimo D."/>
            <person name="Orwa P."/>
            <person name="Daniel R."/>
        </authorList>
    </citation>
    <scope>NUCLEOTIDE SEQUENCE</scope>
    <source>
        <strain evidence="2">B1096_S55</strain>
    </source>
</reference>
<dbReference type="InterPro" id="IPR036237">
    <property type="entry name" value="Xyl_isomerase-like_sf"/>
</dbReference>
<proteinExistence type="predicted"/>
<organism evidence="2 3">
    <name type="scientific">Salipaludibacillus agaradhaerens</name>
    <name type="common">Bacillus agaradhaerens</name>
    <dbReference type="NCBI Taxonomy" id="76935"/>
    <lineage>
        <taxon>Bacteria</taxon>
        <taxon>Bacillati</taxon>
        <taxon>Bacillota</taxon>
        <taxon>Bacilli</taxon>
        <taxon>Bacillales</taxon>
        <taxon>Bacillaceae</taxon>
    </lineage>
</organism>
<dbReference type="GO" id="GO:0016853">
    <property type="term" value="F:isomerase activity"/>
    <property type="evidence" value="ECO:0007669"/>
    <property type="project" value="UniProtKB-KW"/>
</dbReference>
<dbReference type="EMBL" id="JABXYM010000001">
    <property type="protein sequence ID" value="MCR6095338.1"/>
    <property type="molecule type" value="Genomic_DNA"/>
</dbReference>
<evidence type="ECO:0000259" key="1">
    <source>
        <dbReference type="Pfam" id="PF01261"/>
    </source>
</evidence>
<dbReference type="AlphaFoldDB" id="A0A9Q4AYW9"/>
<sequence>MSVGVLAHLFGKQPYEKLATQVGAYGFTNIQLALWKAIDNYPFSEQRVLSPALAKKIADEFAKHGVSISVLACYLHLFERDAEAREVTLERYKECIRHARFFGAPMVATEVGKPTSPSHKEDWKILVRSVADLAKEAEKWGVFLGLEAANGHLAGTASQLKALIDDVKSSHIGVVIDPGNLMTKENFSSQDDVIAEAFDLLGDRIIAAHAKDRKFSETGELLVFPAGQGEMNYDKYLNLLEKTKPDVPIILEECRPEEMGKSKRYIESIRQRYAPFS</sequence>
<keyword evidence="2" id="KW-0413">Isomerase</keyword>
<dbReference type="PANTHER" id="PTHR12110:SF21">
    <property type="entry name" value="XYLOSE ISOMERASE-LIKE TIM BARREL DOMAIN-CONTAINING PROTEIN"/>
    <property type="match status" value="1"/>
</dbReference>
<evidence type="ECO:0000313" key="3">
    <source>
        <dbReference type="Proteomes" id="UP001057753"/>
    </source>
</evidence>
<feature type="domain" description="Xylose isomerase-like TIM barrel" evidence="1">
    <location>
        <begin position="24"/>
        <end position="264"/>
    </location>
</feature>
<keyword evidence="3" id="KW-1185">Reference proteome</keyword>
<name>A0A9Q4AYW9_SALAG</name>
<protein>
    <submittedName>
        <fullName evidence="2">Sugar phosphate isomerase/epimerase</fullName>
    </submittedName>
</protein>
<gene>
    <name evidence="2" type="ORF">HXA33_02170</name>
</gene>
<dbReference type="PANTHER" id="PTHR12110">
    <property type="entry name" value="HYDROXYPYRUVATE ISOMERASE"/>
    <property type="match status" value="1"/>
</dbReference>
<dbReference type="InterPro" id="IPR013022">
    <property type="entry name" value="Xyl_isomerase-like_TIM-brl"/>
</dbReference>
<accession>A0A9Q4AYW9</accession>